<evidence type="ECO:0000256" key="6">
    <source>
        <dbReference type="SAM" id="Phobius"/>
    </source>
</evidence>
<reference evidence="7 8" key="1">
    <citation type="submission" date="2013-08" db="EMBL/GenBank/DDBJ databases">
        <title>Gluconobacter thailandicus NBRC 3257 whole genome sequence.</title>
        <authorList>
            <person name="Matsutani M."/>
            <person name="Yakushi T."/>
            <person name="Matsushita K."/>
        </authorList>
    </citation>
    <scope>NUCLEOTIDE SEQUENCE [LARGE SCALE GENOMIC DNA]</scope>
    <source>
        <strain evidence="7 8">NBRC 3257</strain>
    </source>
</reference>
<dbReference type="Proteomes" id="UP000018209">
    <property type="component" value="Unassembled WGS sequence"/>
</dbReference>
<dbReference type="PANTHER" id="PTHR30086">
    <property type="entry name" value="ARGININE EXPORTER PROTEIN ARGO"/>
    <property type="match status" value="1"/>
</dbReference>
<keyword evidence="2" id="KW-1003">Cell membrane</keyword>
<dbReference type="InterPro" id="IPR001123">
    <property type="entry name" value="LeuE-type"/>
</dbReference>
<accession>A0ABQ0IUJ2</accession>
<feature type="transmembrane region" description="Helical" evidence="6">
    <location>
        <begin position="123"/>
        <end position="147"/>
    </location>
</feature>
<dbReference type="PANTHER" id="PTHR30086:SF20">
    <property type="entry name" value="ARGININE EXPORTER PROTEIN ARGO-RELATED"/>
    <property type="match status" value="1"/>
</dbReference>
<protein>
    <submittedName>
        <fullName evidence="7">Lysine transporter LysE</fullName>
    </submittedName>
</protein>
<keyword evidence="8" id="KW-1185">Reference proteome</keyword>
<comment type="subcellular location">
    <subcellularLocation>
        <location evidence="1">Cell membrane</location>
        <topology evidence="1">Multi-pass membrane protein</topology>
    </subcellularLocation>
</comment>
<evidence type="ECO:0000256" key="1">
    <source>
        <dbReference type="ARBA" id="ARBA00004651"/>
    </source>
</evidence>
<gene>
    <name evidence="7" type="ORF">NBRC3257_0873</name>
</gene>
<evidence type="ECO:0000313" key="8">
    <source>
        <dbReference type="Proteomes" id="UP000018209"/>
    </source>
</evidence>
<name>A0ABQ0IUJ2_GLUTH</name>
<evidence type="ECO:0000256" key="3">
    <source>
        <dbReference type="ARBA" id="ARBA00022692"/>
    </source>
</evidence>
<keyword evidence="4 6" id="KW-1133">Transmembrane helix</keyword>
<evidence type="ECO:0000256" key="4">
    <source>
        <dbReference type="ARBA" id="ARBA00022989"/>
    </source>
</evidence>
<evidence type="ECO:0000256" key="5">
    <source>
        <dbReference type="ARBA" id="ARBA00023136"/>
    </source>
</evidence>
<evidence type="ECO:0000313" key="7">
    <source>
        <dbReference type="EMBL" id="GAD25874.1"/>
    </source>
</evidence>
<comment type="caution">
    <text evidence="7">The sequence shown here is derived from an EMBL/GenBank/DDBJ whole genome shotgun (WGS) entry which is preliminary data.</text>
</comment>
<feature type="transmembrane region" description="Helical" evidence="6">
    <location>
        <begin position="20"/>
        <end position="37"/>
    </location>
</feature>
<sequence length="217" mass="23632">MRRTIPSATGNSVMPTYWQAFAPLVLFTFVASVTPGPNNMMLASSGLTHGFRKTIPHMLGVALGFVVMVVLLGLGLGSLFEHAPWFYVALKYASAAYLLWLAWKIAMSSSTPDANGRGQPITFLQAVGFQWVNPKAWVMAVGIIAAYVPKEGFFFNLAIAGLICGLVNFPSVALWAGFGAGMRRWLHRPLLLKSFNYTMALLLVASLYPLAFETASH</sequence>
<dbReference type="EMBL" id="BASM01000012">
    <property type="protein sequence ID" value="GAD25874.1"/>
    <property type="molecule type" value="Genomic_DNA"/>
</dbReference>
<organism evidence="7 8">
    <name type="scientific">Gluconobacter thailandicus NBRC 3257</name>
    <dbReference type="NCBI Taxonomy" id="1381097"/>
    <lineage>
        <taxon>Bacteria</taxon>
        <taxon>Pseudomonadati</taxon>
        <taxon>Pseudomonadota</taxon>
        <taxon>Alphaproteobacteria</taxon>
        <taxon>Acetobacterales</taxon>
        <taxon>Acetobacteraceae</taxon>
        <taxon>Gluconobacter</taxon>
    </lineage>
</organism>
<proteinExistence type="predicted"/>
<evidence type="ECO:0000256" key="2">
    <source>
        <dbReference type="ARBA" id="ARBA00022475"/>
    </source>
</evidence>
<feature type="transmembrane region" description="Helical" evidence="6">
    <location>
        <begin position="153"/>
        <end position="178"/>
    </location>
</feature>
<keyword evidence="3 6" id="KW-0812">Transmembrane</keyword>
<feature type="transmembrane region" description="Helical" evidence="6">
    <location>
        <begin position="85"/>
        <end position="103"/>
    </location>
</feature>
<feature type="transmembrane region" description="Helical" evidence="6">
    <location>
        <begin position="190"/>
        <end position="211"/>
    </location>
</feature>
<dbReference type="Pfam" id="PF01810">
    <property type="entry name" value="LysE"/>
    <property type="match status" value="1"/>
</dbReference>
<keyword evidence="5 6" id="KW-0472">Membrane</keyword>
<feature type="transmembrane region" description="Helical" evidence="6">
    <location>
        <begin position="58"/>
        <end position="79"/>
    </location>
</feature>